<dbReference type="Gene3D" id="3.40.720.10">
    <property type="entry name" value="Alkaline Phosphatase, subunit A"/>
    <property type="match status" value="1"/>
</dbReference>
<dbReference type="SUPFAM" id="SSF53649">
    <property type="entry name" value="Alkaline phosphatase-like"/>
    <property type="match status" value="1"/>
</dbReference>
<dbReference type="AlphaFoldDB" id="A0A133UKP4"/>
<dbReference type="CDD" id="cd16148">
    <property type="entry name" value="sulfatase_like"/>
    <property type="match status" value="1"/>
</dbReference>
<dbReference type="InterPro" id="IPR000917">
    <property type="entry name" value="Sulfatase_N"/>
</dbReference>
<dbReference type="Gene3D" id="3.30.1120.10">
    <property type="match status" value="1"/>
</dbReference>
<reference evidence="2 3" key="1">
    <citation type="journal article" date="2016" name="Sci. Rep.">
        <title>Metabolic traits of an uncultured archaeal lineage -MSBL1- from brine pools of the Red Sea.</title>
        <authorList>
            <person name="Mwirichia R."/>
            <person name="Alam I."/>
            <person name="Rashid M."/>
            <person name="Vinu M."/>
            <person name="Ba-Alawi W."/>
            <person name="Anthony Kamau A."/>
            <person name="Kamanda Ngugi D."/>
            <person name="Goker M."/>
            <person name="Klenk H.P."/>
            <person name="Bajic V."/>
            <person name="Stingl U."/>
        </authorList>
    </citation>
    <scope>NUCLEOTIDE SEQUENCE [LARGE SCALE GENOMIC DNA]</scope>
    <source>
        <strain evidence="2">SCGC-AAA259E19</strain>
    </source>
</reference>
<sequence>MEKRNIVLITLDSVRADHCSHLGYERKTTPTIDKMAKNGLCFENAIASGVPTLPSMFGIFTGDFALNNAGVFMGKGQGREWRKSISNKKTLAETLSEMGYETRAYTDNPFSKEYFGLNKGFDYLYDSSKSSDSDGFSLDPFQIGDDTPFAGREFFRDKGGFLSKIKSLWSAVGTLVKEERKVKPWEKLYPDIIKGIEEAEEPYFIWILLIDTHLPYVPKIKKWRSNQILNLYLSYKIMREGERSIRFNRKDRKRIIDAYDDTILYSDMFIGKLWKDLRDDDPIFIVHADHGEGFGEHGYYGHPTELYEELVHVPLVVFNAEAKGKVKKPFSLKDLSSIILLETINIDNFPGKTPFEKDSDWVISKVFERNKRKIAVRMKDWKFISKEDGVDKLYNLANDPEEQKNLVNKHPELEKLIKRIVSLSEKKESEKKRLRDKISKIRG</sequence>
<dbReference type="Proteomes" id="UP000070284">
    <property type="component" value="Unassembled WGS sequence"/>
</dbReference>
<dbReference type="EMBL" id="LHXO01000043">
    <property type="protein sequence ID" value="KXA94710.1"/>
    <property type="molecule type" value="Genomic_DNA"/>
</dbReference>
<dbReference type="PANTHER" id="PTHR43751:SF3">
    <property type="entry name" value="SULFATASE N-TERMINAL DOMAIN-CONTAINING PROTEIN"/>
    <property type="match status" value="1"/>
</dbReference>
<accession>A0A133UKP4</accession>
<dbReference type="InterPro" id="IPR052701">
    <property type="entry name" value="GAG_Ulvan_Degrading_Sulfatases"/>
</dbReference>
<gene>
    <name evidence="2" type="ORF">AKJ65_03665</name>
</gene>
<evidence type="ECO:0000313" key="3">
    <source>
        <dbReference type="Proteomes" id="UP000070284"/>
    </source>
</evidence>
<organism evidence="2 3">
    <name type="scientific">candidate division MSBL1 archaeon SCGC-AAA259E19</name>
    <dbReference type="NCBI Taxonomy" id="1698264"/>
    <lineage>
        <taxon>Archaea</taxon>
        <taxon>Methanobacteriati</taxon>
        <taxon>Methanobacteriota</taxon>
        <taxon>candidate division MSBL1</taxon>
    </lineage>
</organism>
<dbReference type="Pfam" id="PF00884">
    <property type="entry name" value="Sulfatase"/>
    <property type="match status" value="1"/>
</dbReference>
<dbReference type="PATRIC" id="fig|1698264.3.peg.1385"/>
<evidence type="ECO:0000259" key="1">
    <source>
        <dbReference type="Pfam" id="PF00884"/>
    </source>
</evidence>
<comment type="caution">
    <text evidence="2">The sequence shown here is derived from an EMBL/GenBank/DDBJ whole genome shotgun (WGS) entry which is preliminary data.</text>
</comment>
<evidence type="ECO:0000313" key="2">
    <source>
        <dbReference type="EMBL" id="KXA94710.1"/>
    </source>
</evidence>
<name>A0A133UKP4_9EURY</name>
<protein>
    <recommendedName>
        <fullName evidence="1">Sulfatase N-terminal domain-containing protein</fullName>
    </recommendedName>
</protein>
<keyword evidence="3" id="KW-1185">Reference proteome</keyword>
<proteinExistence type="predicted"/>
<feature type="domain" description="Sulfatase N-terminal" evidence="1">
    <location>
        <begin position="4"/>
        <end position="330"/>
    </location>
</feature>
<dbReference type="InterPro" id="IPR017850">
    <property type="entry name" value="Alkaline_phosphatase_core_sf"/>
</dbReference>
<dbReference type="PANTHER" id="PTHR43751">
    <property type="entry name" value="SULFATASE"/>
    <property type="match status" value="1"/>
</dbReference>